<feature type="transmembrane region" description="Helical" evidence="1">
    <location>
        <begin position="362"/>
        <end position="382"/>
    </location>
</feature>
<feature type="transmembrane region" description="Helical" evidence="1">
    <location>
        <begin position="330"/>
        <end position="350"/>
    </location>
</feature>
<feature type="transmembrane region" description="Helical" evidence="1">
    <location>
        <begin position="192"/>
        <end position="214"/>
    </location>
</feature>
<comment type="caution">
    <text evidence="2">The sequence shown here is derived from an EMBL/GenBank/DDBJ whole genome shotgun (WGS) entry which is preliminary data.</text>
</comment>
<keyword evidence="1" id="KW-0472">Membrane</keyword>
<reference evidence="2 3" key="1">
    <citation type="submission" date="2014-12" db="EMBL/GenBank/DDBJ databases">
        <title>Draft genome sequences of 10 type strains of Lactococcus.</title>
        <authorList>
            <person name="Sun Z."/>
            <person name="Zhong Z."/>
            <person name="Liu W."/>
            <person name="Zhang W."/>
            <person name="Zhang H."/>
        </authorList>
    </citation>
    <scope>NUCLEOTIDE SEQUENCE [LARGE SCALE GENOMIC DNA]</scope>
    <source>
        <strain evidence="2 3">DSM 21502</strain>
    </source>
</reference>
<keyword evidence="1" id="KW-1133">Transmembrane helix</keyword>
<evidence type="ECO:0000256" key="1">
    <source>
        <dbReference type="SAM" id="Phobius"/>
    </source>
</evidence>
<dbReference type="Pfam" id="PF06197">
    <property type="entry name" value="DUF998"/>
    <property type="match status" value="1"/>
</dbReference>
<evidence type="ECO:0000313" key="2">
    <source>
        <dbReference type="EMBL" id="PCS20016.1"/>
    </source>
</evidence>
<feature type="transmembrane region" description="Helical" evidence="1">
    <location>
        <begin position="299"/>
        <end position="318"/>
    </location>
</feature>
<feature type="transmembrane region" description="Helical" evidence="1">
    <location>
        <begin position="388"/>
        <end position="410"/>
    </location>
</feature>
<name>A0A2A5SVV3_LACLC</name>
<feature type="transmembrane region" description="Helical" evidence="1">
    <location>
        <begin position="226"/>
        <end position="247"/>
    </location>
</feature>
<accession>A0A2A5SVV3</accession>
<feature type="transmembrane region" description="Helical" evidence="1">
    <location>
        <begin position="83"/>
        <end position="104"/>
    </location>
</feature>
<evidence type="ECO:0000313" key="3">
    <source>
        <dbReference type="Proteomes" id="UP000218711"/>
    </source>
</evidence>
<feature type="transmembrane region" description="Helical" evidence="1">
    <location>
        <begin position="161"/>
        <end position="186"/>
    </location>
</feature>
<feature type="transmembrane region" description="Helical" evidence="1">
    <location>
        <begin position="119"/>
        <end position="140"/>
    </location>
</feature>
<sequence length="429" mass="49057">MIKKEKLSKLIINFRKVPKKLQIITLELIGQKKRKEEKMDKIHLPKEIYERLDLQENEEIEIVDLAADSFTIRKVNARKSDKAAKWFIIPTIISALIFIIFAFVLKHPHVIALSGNESLATAVITVANAVGMLTFISAYFSRRKEFYKQMTKRSYWRTFATVTLSVLLIVILATMGLFWFLGQIFYGVSFGLFTSTLLFTIFSGIINYVMIFVVDTFSINMMVTMLLVVSVGGFVSSMATNGNQYWWQRNFSLLGTQASRSSWQFNLTLIVSAALFAALIDYIFVALRQKAGSHYRQNILQVLLTLCAISIALVGLIPNDPGWMHIAHDIVAQLIVLFMAISILGIRWFLPNADPNLYRMSYFIVALILISYVLWHPIHYLTLTAFEILSFSLSFAWLLLLVNTLITMLWNTKKIYQVSLNGIEEKSEK</sequence>
<dbReference type="InterPro" id="IPR009339">
    <property type="entry name" value="DUF998"/>
</dbReference>
<dbReference type="AlphaFoldDB" id="A0A2A5SVV3"/>
<keyword evidence="1" id="KW-0812">Transmembrane</keyword>
<proteinExistence type="predicted"/>
<dbReference type="EMBL" id="JXKC01000002">
    <property type="protein sequence ID" value="PCS20016.1"/>
    <property type="molecule type" value="Genomic_DNA"/>
</dbReference>
<gene>
    <name evidence="2" type="ORF">RU92_GL001534</name>
</gene>
<dbReference type="Proteomes" id="UP000218711">
    <property type="component" value="Unassembled WGS sequence"/>
</dbReference>
<organism evidence="2 3">
    <name type="scientific">Lactococcus cremoris subsp. tructae</name>
    <dbReference type="NCBI Taxonomy" id="542833"/>
    <lineage>
        <taxon>Bacteria</taxon>
        <taxon>Bacillati</taxon>
        <taxon>Bacillota</taxon>
        <taxon>Bacilli</taxon>
        <taxon>Lactobacillales</taxon>
        <taxon>Streptococcaceae</taxon>
        <taxon>Lactococcus</taxon>
    </lineage>
</organism>
<protein>
    <submittedName>
        <fullName evidence="2">ABC transporter permease</fullName>
    </submittedName>
</protein>
<feature type="transmembrane region" description="Helical" evidence="1">
    <location>
        <begin position="267"/>
        <end position="287"/>
    </location>
</feature>